<reference evidence="7" key="1">
    <citation type="journal article" date="2014" name="Int. J. Syst. Evol. Microbiol.">
        <title>Complete genome sequence of Corynebacterium casei LMG S-19264T (=DSM 44701T), isolated from a smear-ripened cheese.</title>
        <authorList>
            <consortium name="US DOE Joint Genome Institute (JGI-PGF)"/>
            <person name="Walter F."/>
            <person name="Albersmeier A."/>
            <person name="Kalinowski J."/>
            <person name="Ruckert C."/>
        </authorList>
    </citation>
    <scope>NUCLEOTIDE SEQUENCE</scope>
    <source>
        <strain evidence="7">CGMCC 1.15794</strain>
    </source>
</reference>
<keyword evidence="3" id="KW-0624">Polysaccharide degradation</keyword>
<dbReference type="Pfam" id="PF00041">
    <property type="entry name" value="fn3"/>
    <property type="match status" value="3"/>
</dbReference>
<protein>
    <submittedName>
        <fullName evidence="7">Fibronectin type III</fullName>
    </submittedName>
</protein>
<dbReference type="InterPro" id="IPR036116">
    <property type="entry name" value="FN3_sf"/>
</dbReference>
<evidence type="ECO:0000313" key="7">
    <source>
        <dbReference type="EMBL" id="GGH50872.1"/>
    </source>
</evidence>
<evidence type="ECO:0000256" key="1">
    <source>
        <dbReference type="ARBA" id="ARBA00022737"/>
    </source>
</evidence>
<evidence type="ECO:0000256" key="2">
    <source>
        <dbReference type="ARBA" id="ARBA00023295"/>
    </source>
</evidence>
<evidence type="ECO:0000313" key="8">
    <source>
        <dbReference type="Proteomes" id="UP000657592"/>
    </source>
</evidence>
<dbReference type="Gene3D" id="2.60.40.2810">
    <property type="match status" value="1"/>
</dbReference>
<evidence type="ECO:0000256" key="4">
    <source>
        <dbReference type="SAM" id="MobiDB-lite"/>
    </source>
</evidence>
<dbReference type="InterPro" id="IPR003961">
    <property type="entry name" value="FN3_dom"/>
</dbReference>
<keyword evidence="8" id="KW-1185">Reference proteome</keyword>
<dbReference type="SMART" id="SM00060">
    <property type="entry name" value="FN3"/>
    <property type="match status" value="5"/>
</dbReference>
<keyword evidence="2" id="KW-0378">Hydrolase</keyword>
<evidence type="ECO:0000256" key="5">
    <source>
        <dbReference type="SAM" id="SignalP"/>
    </source>
</evidence>
<dbReference type="PANTHER" id="PTHR13817">
    <property type="entry name" value="TITIN"/>
    <property type="match status" value="1"/>
</dbReference>
<dbReference type="InterPro" id="IPR013783">
    <property type="entry name" value="Ig-like_fold"/>
</dbReference>
<sequence length="2038" mass="215573">MKAMSWLSGRPRTLAGAAIVTAAAIGVTTMAVAYEGNPTTEVDLHDGSVWITKADQQFVGHFNSRSQLLDGRLIVSSMDYDVLQDGDRVLVQDRGDNSLALIDPAAVTLGNRTELPPGAVVDYARETVAVLDPREGALYVVPLAGITAFSPAEAEPVLELGEGAAVTVGRDGTVHAVSVRDAMVYTVPVTREGEPEDPRERAVEGIGETSDVTITSVGSVPVVLDAQTGTLVVAGGPTIELPDAEDARLALDAAESDSVIVATRGELLRVPLDGSAIDVTPTDGPEGLPTEPVWLDGCAYGAWMHAGWFVRDCIGEQHDLAMPIADYDVEGELRFRVNRDVVMLNNVLSGAAWLASDLLQKVDNWDDLTPPEGDGVENPDPTTVQVPDPSPPDRGEENTPPIANADRFGVRAGQTTVLPVLDNDSDPDGDVLTVTLPDGSPSLGDVQLIHNGTALQIVVPSGASGSDSFVYQVDDGRGGTDRATVTLDVHPDSRNAGPRQNRQLTIPVETGGTVTYNVLPDWIDPDGDNIYLEAVYPPEGDEADFTADGRITYRAISGSQGPLDVPIAVSDGRTSTAGVLKLDVRPPGTTPPITTADHVVTRVGEQVTVSPLANDISASAEPLRLTRVDEVQGATIVADFAAKTFTFESGTEGTYYVQYLASTGPNAVPGLVRVDVVKPTSSDLPPVAVRDVALLPAGGEVLVNVLNNDSDPGGGVLVVQSVTADPSSGLSVSVLGHETLRISDRAVLSEQTTITYRISNGVQGAEGEVIVIPVPAAETLRPPVANDDTAVVRVGDVVTIPVLDNDYHPNDDEIHVAPELVETPDPSAGQIFVSQNTVRFRADSEPGTHYATYEVVDSTGQRDAGFITIDVLPIEEGNNAAPRPRDLTARALASSTTTILVPLDGIDADGDSVELVGLASAPGKGKIVETGADRFVYEAFADAKGVDTFVYRVRDRLGAEGTATVRIGIAPATTRNQAPYAVRDNVAMRPGRVVAVPVLNNDSDPDGDRIGLVPDGLILPDVDGLEAEVLGNRVVITSPDRPMETSLQYTIEDSRGAQAQGVVQISVDEDVPLQAPIARDDRVLVESIQDDLTAEVELLANDEDPDGTVEALTIELEPDDSAQLLADGVVRVGIEERRRLIAYTITDEDDQSATAFIHVPGTEDLRPTLISTEPVVVDSGETRELPLDEYVRVASGKQVRITEEAKVVAAHGNGDSLVVDAHTLVYTSADRYFGSDAITFEVTDGTGPDDPDGRTATLSLPITVRPPANEPPVFVDAELTVGAGDEEPATVDLAALATDIDDDPLQFEIAGGVPSGMQAQIVNDSTLSVTADPDQRGATAALQIRVSDGETDPVTGAVHVTVTSSTRQLPVATDDRVDEWNQGETLSLAVLENDVNPFPGQPLEVVSATAETGDADVRVAGDRVEITPASTFHGRVVARYRIADATGDEDRMVEGRIFVTVQGVPDRPGRPVVTSVQDRRVTMSWTPPADNGARITEYAVRSTNGDYETTCPATTCTLTGLTNNVEYNFVVVAINRVGESQGSLPSETARPDVRPDTPVPPRSPDFGDGRLQVTWVEPNTAGSPVSSYTVEISPAPPNGIATKTEVTGTSLWWDGLRNGESYQFRVRAHNAAPDPSSWSGWSVANVPAAPPDAPAQPTTERLEPVGTEAQLRVSWNAPAANGDPINLYELDVLSGGSVKQTLEVQPGTRTQTVAVPADSSDYTFRVRAHNKAGWGAHSAPSAPRQAFGVPGAPTRVSASTPQADSRIHVTWTPGSLNGARADQVRYEYSVNGGDWSGNWASGGNGSGQINGNNGTASTVRIRAVTTADGATYRSDASAPSNSATSYGPMRAPEVRASRVGDGTQIEFRWDARNSGNGREIRSVEVRFSGGGGWQGVSANGSTTRGYGHDTEGRIEVRVTDTAGQTVTASASQRTVPPPAPAATVSNSGDRTGRVSGCSTGNCYYMQLNYQHFPTGNYRVTCFDQDSDANGFSAWNGRLSGQGSQRMNCFYGYGGNRVRLHIAGPNGIDFWTPWWEWRQ</sequence>
<feature type="region of interest" description="Disordered" evidence="4">
    <location>
        <begin position="1926"/>
        <end position="1951"/>
    </location>
</feature>
<feature type="region of interest" description="Disordered" evidence="4">
    <location>
        <begin position="365"/>
        <end position="408"/>
    </location>
</feature>
<feature type="chain" id="PRO_5037517721" evidence="5">
    <location>
        <begin position="34"/>
        <end position="2038"/>
    </location>
</feature>
<dbReference type="Gene3D" id="2.60.40.10">
    <property type="entry name" value="Immunoglobulins"/>
    <property type="match status" value="3"/>
</dbReference>
<dbReference type="InterPro" id="IPR050964">
    <property type="entry name" value="Striated_Muscle_Regulatory"/>
</dbReference>
<dbReference type="PANTHER" id="PTHR13817:SF73">
    <property type="entry name" value="FIBRONECTIN TYPE-III DOMAIN-CONTAINING PROTEIN"/>
    <property type="match status" value="1"/>
</dbReference>
<dbReference type="Proteomes" id="UP000657592">
    <property type="component" value="Unassembled WGS sequence"/>
</dbReference>
<keyword evidence="1" id="KW-0677">Repeat</keyword>
<keyword evidence="2" id="KW-0326">Glycosidase</keyword>
<keyword evidence="3" id="KW-0119">Carbohydrate metabolism</keyword>
<dbReference type="Pfam" id="PF17963">
    <property type="entry name" value="Big_9"/>
    <property type="match status" value="8"/>
</dbReference>
<feature type="region of interest" description="Disordered" evidence="4">
    <location>
        <begin position="1541"/>
        <end position="1568"/>
    </location>
</feature>
<organism evidence="7 8">
    <name type="scientific">Microbacterium album</name>
    <dbReference type="NCBI Taxonomy" id="2053191"/>
    <lineage>
        <taxon>Bacteria</taxon>
        <taxon>Bacillati</taxon>
        <taxon>Actinomycetota</taxon>
        <taxon>Actinomycetes</taxon>
        <taxon>Micrococcales</taxon>
        <taxon>Microbacteriaceae</taxon>
        <taxon>Microbacterium</taxon>
    </lineage>
</organism>
<feature type="domain" description="Fibronectin type-III" evidence="6">
    <location>
        <begin position="1467"/>
        <end position="1556"/>
    </location>
</feature>
<dbReference type="EMBL" id="BMJY01000023">
    <property type="protein sequence ID" value="GGH50872.1"/>
    <property type="molecule type" value="Genomic_DNA"/>
</dbReference>
<accession>A0A917MNE6</accession>
<name>A0A917MNE6_9MICO</name>
<gene>
    <name evidence="7" type="ORF">GCM10010921_29910</name>
</gene>
<dbReference type="GO" id="GO:0016798">
    <property type="term" value="F:hydrolase activity, acting on glycosyl bonds"/>
    <property type="evidence" value="ECO:0007669"/>
    <property type="project" value="UniProtKB-KW"/>
</dbReference>
<dbReference type="GO" id="GO:0000272">
    <property type="term" value="P:polysaccharide catabolic process"/>
    <property type="evidence" value="ECO:0007669"/>
    <property type="project" value="UniProtKB-KW"/>
</dbReference>
<dbReference type="PROSITE" id="PS50853">
    <property type="entry name" value="FN3"/>
    <property type="match status" value="3"/>
</dbReference>
<proteinExistence type="predicted"/>
<comment type="caution">
    <text evidence="7">The sequence shown here is derived from an EMBL/GenBank/DDBJ whole genome shotgun (WGS) entry which is preliminary data.</text>
</comment>
<evidence type="ECO:0000259" key="6">
    <source>
        <dbReference type="PROSITE" id="PS50853"/>
    </source>
</evidence>
<dbReference type="SUPFAM" id="SSF49265">
    <property type="entry name" value="Fibronectin type III"/>
    <property type="match status" value="2"/>
</dbReference>
<reference evidence="7" key="2">
    <citation type="submission" date="2020-09" db="EMBL/GenBank/DDBJ databases">
        <authorList>
            <person name="Sun Q."/>
            <person name="Zhou Y."/>
        </authorList>
    </citation>
    <scope>NUCLEOTIDE SEQUENCE</scope>
    <source>
        <strain evidence="7">CGMCC 1.15794</strain>
    </source>
</reference>
<feature type="domain" description="Fibronectin type-III" evidence="6">
    <location>
        <begin position="1653"/>
        <end position="1752"/>
    </location>
</feature>
<dbReference type="PRINTS" id="PR00014">
    <property type="entry name" value="FNTYPEIII"/>
</dbReference>
<keyword evidence="5" id="KW-0732">Signal</keyword>
<feature type="signal peptide" evidence="5">
    <location>
        <begin position="1"/>
        <end position="33"/>
    </location>
</feature>
<dbReference type="NCBIfam" id="NF012211">
    <property type="entry name" value="tand_rpt_95"/>
    <property type="match status" value="1"/>
</dbReference>
<dbReference type="CDD" id="cd00063">
    <property type="entry name" value="FN3"/>
    <property type="match status" value="3"/>
</dbReference>
<evidence type="ECO:0000256" key="3">
    <source>
        <dbReference type="ARBA" id="ARBA00023326"/>
    </source>
</evidence>
<feature type="domain" description="Fibronectin type-III" evidence="6">
    <location>
        <begin position="1557"/>
        <end position="1649"/>
    </location>
</feature>